<dbReference type="Proteomes" id="UP000825935">
    <property type="component" value="Chromosome 10"/>
</dbReference>
<proteinExistence type="predicted"/>
<dbReference type="OrthoDB" id="26719at2759"/>
<evidence type="ECO:0000259" key="3">
    <source>
        <dbReference type="Pfam" id="PF01648"/>
    </source>
</evidence>
<dbReference type="FunFam" id="3.90.470.20:FF:000003">
    <property type="entry name" value="L-aminoadipate-semialdehyde dehydrogenase-phosphopantetheinyl transferase"/>
    <property type="match status" value="1"/>
</dbReference>
<protein>
    <recommendedName>
        <fullName evidence="1">holo-[acyl-carrier-protein] synthase</fullName>
        <ecNumber evidence="1">2.7.8.7</ecNumber>
    </recommendedName>
</protein>
<dbReference type="InterPro" id="IPR008278">
    <property type="entry name" value="4-PPantetheinyl_Trfase_dom"/>
</dbReference>
<dbReference type="AlphaFoldDB" id="A0A8T2TZF7"/>
<evidence type="ECO:0000256" key="1">
    <source>
        <dbReference type="ARBA" id="ARBA00013172"/>
    </source>
</evidence>
<sequence length="281" mass="32497">MRWLLNSRTWSPSSSQFSYCLSLLPTPQQDEIIRFVKFEDQKRYILSRLMQQMLIHVVFNIPYKEIVISRTKEGKPYVEPCYLNASAPNVNFSVSHHGDYVALASETLCLVGLDIMGDEGNDEPEEYIKNFRSYFTVLEWDNINSAGQDGRQLLDQFHRYWCMKESYIKAVGIGIGFELRRAEFFFKDGNIWGDSPCLRLDGIERTDWHFYLFHLRDNHWVCVSKGPPGDAIESFKKTLHTINVSDVSLAHVLKQKDPAFTELTIMDIIPVATLEGQTNLI</sequence>
<feature type="domain" description="4'-phosphopantetheinyl transferase" evidence="3">
    <location>
        <begin position="111"/>
        <end position="221"/>
    </location>
</feature>
<dbReference type="SUPFAM" id="SSF56214">
    <property type="entry name" value="4'-phosphopantetheinyl transferase"/>
    <property type="match status" value="2"/>
</dbReference>
<organism evidence="5 6">
    <name type="scientific">Ceratopteris richardii</name>
    <name type="common">Triangle waterfern</name>
    <dbReference type="NCBI Taxonomy" id="49495"/>
    <lineage>
        <taxon>Eukaryota</taxon>
        <taxon>Viridiplantae</taxon>
        <taxon>Streptophyta</taxon>
        <taxon>Embryophyta</taxon>
        <taxon>Tracheophyta</taxon>
        <taxon>Polypodiopsida</taxon>
        <taxon>Polypodiidae</taxon>
        <taxon>Polypodiales</taxon>
        <taxon>Pteridineae</taxon>
        <taxon>Pteridaceae</taxon>
        <taxon>Parkerioideae</taxon>
        <taxon>Ceratopteris</taxon>
    </lineage>
</organism>
<dbReference type="OMA" id="WVFEESL"/>
<dbReference type="EC" id="2.7.8.7" evidence="1"/>
<evidence type="ECO:0000259" key="4">
    <source>
        <dbReference type="Pfam" id="PF22624"/>
    </source>
</evidence>
<dbReference type="EMBL" id="CM035415">
    <property type="protein sequence ID" value="KAH7426754.1"/>
    <property type="molecule type" value="Genomic_DNA"/>
</dbReference>
<dbReference type="InterPro" id="IPR037143">
    <property type="entry name" value="4-PPantetheinyl_Trfase_dom_sf"/>
</dbReference>
<evidence type="ECO:0000256" key="2">
    <source>
        <dbReference type="ARBA" id="ARBA00022679"/>
    </source>
</evidence>
<dbReference type="Pfam" id="PF22624">
    <property type="entry name" value="AASDHPPT_N"/>
    <property type="match status" value="1"/>
</dbReference>
<dbReference type="GO" id="GO:0005829">
    <property type="term" value="C:cytosol"/>
    <property type="evidence" value="ECO:0007669"/>
    <property type="project" value="TreeGrafter"/>
</dbReference>
<evidence type="ECO:0000313" key="5">
    <source>
        <dbReference type="EMBL" id="KAH7426754.1"/>
    </source>
</evidence>
<dbReference type="InterPro" id="IPR055066">
    <property type="entry name" value="AASDHPPT_N"/>
</dbReference>
<keyword evidence="6" id="KW-1185">Reference proteome</keyword>
<dbReference type="GO" id="GO:0008897">
    <property type="term" value="F:holo-[acyl-carrier-protein] synthase activity"/>
    <property type="evidence" value="ECO:0007669"/>
    <property type="project" value="UniProtKB-EC"/>
</dbReference>
<dbReference type="PANTHER" id="PTHR12215">
    <property type="entry name" value="PHOSPHOPANTETHEINE TRANSFERASE"/>
    <property type="match status" value="1"/>
</dbReference>
<dbReference type="PANTHER" id="PTHR12215:SF10">
    <property type="entry name" value="L-AMINOADIPATE-SEMIALDEHYDE DEHYDROGENASE-PHOSPHOPANTETHEINYL TRANSFERASE"/>
    <property type="match status" value="1"/>
</dbReference>
<name>A0A8T2TZF7_CERRI</name>
<evidence type="ECO:0000313" key="6">
    <source>
        <dbReference type="Proteomes" id="UP000825935"/>
    </source>
</evidence>
<dbReference type="Pfam" id="PF01648">
    <property type="entry name" value="ACPS"/>
    <property type="match status" value="1"/>
</dbReference>
<accession>A0A8T2TZF7</accession>
<feature type="domain" description="4'-phosphopantetheinyl transferase N-terminal" evidence="4">
    <location>
        <begin position="9"/>
        <end position="107"/>
    </location>
</feature>
<dbReference type="GO" id="GO:0019878">
    <property type="term" value="P:lysine biosynthetic process via aminoadipic acid"/>
    <property type="evidence" value="ECO:0007669"/>
    <property type="project" value="TreeGrafter"/>
</dbReference>
<dbReference type="Gene3D" id="3.90.470.20">
    <property type="entry name" value="4'-phosphopantetheinyl transferase domain"/>
    <property type="match status" value="2"/>
</dbReference>
<gene>
    <name evidence="5" type="ORF">KP509_10G015800</name>
</gene>
<reference evidence="5" key="1">
    <citation type="submission" date="2021-08" db="EMBL/GenBank/DDBJ databases">
        <title>WGS assembly of Ceratopteris richardii.</title>
        <authorList>
            <person name="Marchant D.B."/>
            <person name="Chen G."/>
            <person name="Jenkins J."/>
            <person name="Shu S."/>
            <person name="Leebens-Mack J."/>
            <person name="Grimwood J."/>
            <person name="Schmutz J."/>
            <person name="Soltis P."/>
            <person name="Soltis D."/>
            <person name="Chen Z.-H."/>
        </authorList>
    </citation>
    <scope>NUCLEOTIDE SEQUENCE</scope>
    <source>
        <strain evidence="5">Whitten #5841</strain>
        <tissue evidence="5">Leaf</tissue>
    </source>
</reference>
<dbReference type="GO" id="GO:0000287">
    <property type="term" value="F:magnesium ion binding"/>
    <property type="evidence" value="ECO:0007669"/>
    <property type="project" value="InterPro"/>
</dbReference>
<comment type="caution">
    <text evidence="5">The sequence shown here is derived from an EMBL/GenBank/DDBJ whole genome shotgun (WGS) entry which is preliminary data.</text>
</comment>
<dbReference type="InterPro" id="IPR050559">
    <property type="entry name" value="P-Pant_transferase_sf"/>
</dbReference>
<keyword evidence="2" id="KW-0808">Transferase</keyword>